<organism evidence="3 4">
    <name type="scientific">Nocardia rhamnosiphila</name>
    <dbReference type="NCBI Taxonomy" id="426716"/>
    <lineage>
        <taxon>Bacteria</taxon>
        <taxon>Bacillati</taxon>
        <taxon>Actinomycetota</taxon>
        <taxon>Actinomycetes</taxon>
        <taxon>Mycobacteriales</taxon>
        <taxon>Nocardiaceae</taxon>
        <taxon>Nocardia</taxon>
    </lineage>
</organism>
<name>A0ABV2WKC1_9NOCA</name>
<dbReference type="PANTHER" id="PTHR33164:SF99">
    <property type="entry name" value="MARR FAMILY REGULATORY PROTEIN"/>
    <property type="match status" value="1"/>
</dbReference>
<dbReference type="Pfam" id="PF12802">
    <property type="entry name" value="MarR_2"/>
    <property type="match status" value="1"/>
</dbReference>
<dbReference type="InterPro" id="IPR036388">
    <property type="entry name" value="WH-like_DNA-bd_sf"/>
</dbReference>
<dbReference type="GeneID" id="96246886"/>
<dbReference type="RefSeq" id="WP_051715300.1">
    <property type="nucleotide sequence ID" value="NZ_JBEYBD010000003.1"/>
</dbReference>
<evidence type="ECO:0000256" key="1">
    <source>
        <dbReference type="SAM" id="MobiDB-lite"/>
    </source>
</evidence>
<protein>
    <submittedName>
        <fullName evidence="3">MarR family transcriptional regulator</fullName>
    </submittedName>
</protein>
<dbReference type="InterPro" id="IPR039422">
    <property type="entry name" value="MarR/SlyA-like"/>
</dbReference>
<accession>A0ABV2WKC1</accession>
<feature type="domain" description="HTH marR-type" evidence="2">
    <location>
        <begin position="9"/>
        <end position="151"/>
    </location>
</feature>
<sequence length="171" mass="19228">MSWTEDPPIDDRARAAWSAYRRLRERVDTQVARDLEHLCKLSIVDYEVLAALAELQSREECVRVRGLATELDWAHSRLSRQLGRMEQRGLIAREPCERDGRGDDVLLTEAGRAAVDAARPAHDAAIREHLTGRLTAHQIATLIDIERATDKAHTRPGESATPGRHRGRAAR</sequence>
<proteinExistence type="predicted"/>
<gene>
    <name evidence="3" type="ORF">ABZ510_05660</name>
</gene>
<dbReference type="InterPro" id="IPR036390">
    <property type="entry name" value="WH_DNA-bd_sf"/>
</dbReference>
<dbReference type="Gene3D" id="1.10.10.10">
    <property type="entry name" value="Winged helix-like DNA-binding domain superfamily/Winged helix DNA-binding domain"/>
    <property type="match status" value="1"/>
</dbReference>
<feature type="region of interest" description="Disordered" evidence="1">
    <location>
        <begin position="147"/>
        <end position="171"/>
    </location>
</feature>
<comment type="caution">
    <text evidence="3">The sequence shown here is derived from an EMBL/GenBank/DDBJ whole genome shotgun (WGS) entry which is preliminary data.</text>
</comment>
<evidence type="ECO:0000313" key="4">
    <source>
        <dbReference type="Proteomes" id="UP001550628"/>
    </source>
</evidence>
<dbReference type="PROSITE" id="PS50995">
    <property type="entry name" value="HTH_MARR_2"/>
    <property type="match status" value="1"/>
</dbReference>
<dbReference type="PANTHER" id="PTHR33164">
    <property type="entry name" value="TRANSCRIPTIONAL REGULATOR, MARR FAMILY"/>
    <property type="match status" value="1"/>
</dbReference>
<dbReference type="EMBL" id="JBEYBF010000002">
    <property type="protein sequence ID" value="MEU1951330.1"/>
    <property type="molecule type" value="Genomic_DNA"/>
</dbReference>
<evidence type="ECO:0000259" key="2">
    <source>
        <dbReference type="PROSITE" id="PS50995"/>
    </source>
</evidence>
<dbReference type="SUPFAM" id="SSF46785">
    <property type="entry name" value="Winged helix' DNA-binding domain"/>
    <property type="match status" value="1"/>
</dbReference>
<reference evidence="3 4" key="1">
    <citation type="submission" date="2024-06" db="EMBL/GenBank/DDBJ databases">
        <title>The Natural Products Discovery Center: Release of the First 8490 Sequenced Strains for Exploring Actinobacteria Biosynthetic Diversity.</title>
        <authorList>
            <person name="Kalkreuter E."/>
            <person name="Kautsar S.A."/>
            <person name="Yang D."/>
            <person name="Bader C.D."/>
            <person name="Teijaro C.N."/>
            <person name="Fluegel L."/>
            <person name="Davis C.M."/>
            <person name="Simpson J.R."/>
            <person name="Lauterbach L."/>
            <person name="Steele A.D."/>
            <person name="Gui C."/>
            <person name="Meng S."/>
            <person name="Li G."/>
            <person name="Viehrig K."/>
            <person name="Ye F."/>
            <person name="Su P."/>
            <person name="Kiefer A.F."/>
            <person name="Nichols A."/>
            <person name="Cepeda A.J."/>
            <person name="Yan W."/>
            <person name="Fan B."/>
            <person name="Jiang Y."/>
            <person name="Adhikari A."/>
            <person name="Zheng C.-J."/>
            <person name="Schuster L."/>
            <person name="Cowan T.M."/>
            <person name="Smanski M.J."/>
            <person name="Chevrette M.G."/>
            <person name="De Carvalho L.P.S."/>
            <person name="Shen B."/>
        </authorList>
    </citation>
    <scope>NUCLEOTIDE SEQUENCE [LARGE SCALE GENOMIC DNA]</scope>
    <source>
        <strain evidence="3 4">NPDC019708</strain>
    </source>
</reference>
<dbReference type="InterPro" id="IPR000835">
    <property type="entry name" value="HTH_MarR-typ"/>
</dbReference>
<keyword evidence="4" id="KW-1185">Reference proteome</keyword>
<dbReference type="SMART" id="SM00347">
    <property type="entry name" value="HTH_MARR"/>
    <property type="match status" value="1"/>
</dbReference>
<feature type="compositionally biased region" description="Basic and acidic residues" evidence="1">
    <location>
        <begin position="147"/>
        <end position="156"/>
    </location>
</feature>
<dbReference type="Proteomes" id="UP001550628">
    <property type="component" value="Unassembled WGS sequence"/>
</dbReference>
<evidence type="ECO:0000313" key="3">
    <source>
        <dbReference type="EMBL" id="MEU1951330.1"/>
    </source>
</evidence>